<dbReference type="PANTHER" id="PTHR22911">
    <property type="entry name" value="ACYL-MALONYL CONDENSING ENZYME-RELATED"/>
    <property type="match status" value="1"/>
</dbReference>
<protein>
    <recommendedName>
        <fullName evidence="3">EamA domain-containing protein</fullName>
    </recommendedName>
</protein>
<evidence type="ECO:0000313" key="4">
    <source>
        <dbReference type="EMBL" id="KPL74327.1"/>
    </source>
</evidence>
<evidence type="ECO:0000313" key="5">
    <source>
        <dbReference type="Proteomes" id="UP000050430"/>
    </source>
</evidence>
<dbReference type="Pfam" id="PF00892">
    <property type="entry name" value="EamA"/>
    <property type="match status" value="2"/>
</dbReference>
<organism evidence="4 5">
    <name type="scientific">Leptolinea tardivitalis</name>
    <dbReference type="NCBI Taxonomy" id="229920"/>
    <lineage>
        <taxon>Bacteria</taxon>
        <taxon>Bacillati</taxon>
        <taxon>Chloroflexota</taxon>
        <taxon>Anaerolineae</taxon>
        <taxon>Anaerolineales</taxon>
        <taxon>Anaerolineaceae</taxon>
        <taxon>Leptolinea</taxon>
    </lineage>
</organism>
<comment type="similarity">
    <text evidence="1">Belongs to the EamA transporter family.</text>
</comment>
<dbReference type="PANTHER" id="PTHR22911:SF76">
    <property type="entry name" value="EAMA DOMAIN-CONTAINING PROTEIN"/>
    <property type="match status" value="1"/>
</dbReference>
<dbReference type="EMBL" id="LGCK01000003">
    <property type="protein sequence ID" value="KPL74327.1"/>
    <property type="molecule type" value="Genomic_DNA"/>
</dbReference>
<feature type="domain" description="EamA" evidence="3">
    <location>
        <begin position="165"/>
        <end position="300"/>
    </location>
</feature>
<feature type="transmembrane region" description="Helical" evidence="2">
    <location>
        <begin position="123"/>
        <end position="141"/>
    </location>
</feature>
<feature type="transmembrane region" description="Helical" evidence="2">
    <location>
        <begin position="283"/>
        <end position="300"/>
    </location>
</feature>
<gene>
    <name evidence="4" type="ORF">ADM99_01605</name>
</gene>
<dbReference type="GO" id="GO:0016020">
    <property type="term" value="C:membrane"/>
    <property type="evidence" value="ECO:0007669"/>
    <property type="project" value="InterPro"/>
</dbReference>
<feature type="transmembrane region" description="Helical" evidence="2">
    <location>
        <begin position="98"/>
        <end position="116"/>
    </location>
</feature>
<dbReference type="InterPro" id="IPR037185">
    <property type="entry name" value="EmrE-like"/>
</dbReference>
<dbReference type="Proteomes" id="UP000050430">
    <property type="component" value="Unassembled WGS sequence"/>
</dbReference>
<feature type="transmembrane region" description="Helical" evidence="2">
    <location>
        <begin position="33"/>
        <end position="53"/>
    </location>
</feature>
<keyword evidence="2" id="KW-0812">Transmembrane</keyword>
<keyword evidence="5" id="KW-1185">Reference proteome</keyword>
<comment type="caution">
    <text evidence="4">The sequence shown here is derived from an EMBL/GenBank/DDBJ whole genome shotgun (WGS) entry which is preliminary data.</text>
</comment>
<feature type="transmembrane region" description="Helical" evidence="2">
    <location>
        <begin position="196"/>
        <end position="214"/>
    </location>
</feature>
<dbReference type="AlphaFoldDB" id="A0A0P6X0H4"/>
<sequence length="302" mass="32638">MWYKSPALILTIGILAVSSASLFIRYAQQEMPSLVIAALRLGLASMLMTPWVVRKHAKEIGKIGRKEWGLILAAGFLLALHFSSWITSLEYTSVSSSVVLVTTTPIWVALFSPFILKEKSSRMTVIGLFVAIAGGLIVSLANECSVTVSGLSCTIQNVSGNPNALWGNFLALMGAVCAGFYLIIGRILRKTIDLSVYVYCIFACAALFLVLFVFLTGNSFFPYSVSAYLFCLALAIFPQIVGHTSLNWALAYLPVGLVAIVLLGEPVGSTILAAIFLKEIPTVWELIGGIIILFGIFLASRK</sequence>
<evidence type="ECO:0000259" key="3">
    <source>
        <dbReference type="Pfam" id="PF00892"/>
    </source>
</evidence>
<proteinExistence type="inferred from homology"/>
<accession>A0A0P6X0H4</accession>
<feature type="transmembrane region" description="Helical" evidence="2">
    <location>
        <begin position="220"/>
        <end position="237"/>
    </location>
</feature>
<evidence type="ECO:0000256" key="1">
    <source>
        <dbReference type="ARBA" id="ARBA00007362"/>
    </source>
</evidence>
<feature type="transmembrane region" description="Helical" evidence="2">
    <location>
        <begin position="165"/>
        <end position="184"/>
    </location>
</feature>
<keyword evidence="2" id="KW-1133">Transmembrane helix</keyword>
<reference evidence="4 5" key="1">
    <citation type="submission" date="2015-07" db="EMBL/GenBank/DDBJ databases">
        <title>Genome sequence of Leptolinea tardivitalis DSM 16556.</title>
        <authorList>
            <person name="Hemp J."/>
            <person name="Ward L.M."/>
            <person name="Pace L.A."/>
            <person name="Fischer W.W."/>
        </authorList>
    </citation>
    <scope>NUCLEOTIDE SEQUENCE [LARGE SCALE GENOMIC DNA]</scope>
    <source>
        <strain evidence="4 5">YMTK-2</strain>
    </source>
</reference>
<evidence type="ECO:0000256" key="2">
    <source>
        <dbReference type="SAM" id="Phobius"/>
    </source>
</evidence>
<dbReference type="SUPFAM" id="SSF103481">
    <property type="entry name" value="Multidrug resistance efflux transporter EmrE"/>
    <property type="match status" value="2"/>
</dbReference>
<feature type="domain" description="EamA" evidence="3">
    <location>
        <begin position="8"/>
        <end position="139"/>
    </location>
</feature>
<keyword evidence="2" id="KW-0472">Membrane</keyword>
<feature type="transmembrane region" description="Helical" evidence="2">
    <location>
        <begin position="7"/>
        <end position="27"/>
    </location>
</feature>
<name>A0A0P6X0H4_9CHLR</name>
<dbReference type="InterPro" id="IPR000620">
    <property type="entry name" value="EamA_dom"/>
</dbReference>
<feature type="transmembrane region" description="Helical" evidence="2">
    <location>
        <begin position="68"/>
        <end position="86"/>
    </location>
</feature>
<feature type="transmembrane region" description="Helical" evidence="2">
    <location>
        <begin position="249"/>
        <end position="277"/>
    </location>
</feature>
<dbReference type="STRING" id="229920.ADM99_01605"/>